<comment type="caution">
    <text evidence="2">The sequence shown here is derived from an EMBL/GenBank/DDBJ whole genome shotgun (WGS) entry which is preliminary data.</text>
</comment>
<dbReference type="Pfam" id="PF11021">
    <property type="entry name" value="DUF2613"/>
    <property type="match status" value="1"/>
</dbReference>
<protein>
    <recommendedName>
        <fullName evidence="4">DUF2613 domain-containing protein</fullName>
    </recommendedName>
</protein>
<feature type="region of interest" description="Disordered" evidence="1">
    <location>
        <begin position="33"/>
        <end position="66"/>
    </location>
</feature>
<dbReference type="Proteomes" id="UP001500635">
    <property type="component" value="Unassembled WGS sequence"/>
</dbReference>
<reference evidence="3" key="1">
    <citation type="journal article" date="2019" name="Int. J. Syst. Evol. Microbiol.">
        <title>The Global Catalogue of Microorganisms (GCM) 10K type strain sequencing project: providing services to taxonomists for standard genome sequencing and annotation.</title>
        <authorList>
            <consortium name="The Broad Institute Genomics Platform"/>
            <consortium name="The Broad Institute Genome Sequencing Center for Infectious Disease"/>
            <person name="Wu L."/>
            <person name="Ma J."/>
        </authorList>
    </citation>
    <scope>NUCLEOTIDE SEQUENCE [LARGE SCALE GENOMIC DNA]</scope>
    <source>
        <strain evidence="3">JCM 17688</strain>
    </source>
</reference>
<evidence type="ECO:0000256" key="1">
    <source>
        <dbReference type="SAM" id="MobiDB-lite"/>
    </source>
</evidence>
<dbReference type="EMBL" id="BAABFR010000056">
    <property type="protein sequence ID" value="GAA4397488.1"/>
    <property type="molecule type" value="Genomic_DNA"/>
</dbReference>
<dbReference type="InterPro" id="IPR022566">
    <property type="entry name" value="DUF2613"/>
</dbReference>
<accession>A0ABP8JXD9</accession>
<evidence type="ECO:0000313" key="3">
    <source>
        <dbReference type="Proteomes" id="UP001500635"/>
    </source>
</evidence>
<sequence length="66" mass="6641">MKRTPIIASGVAAVAGIVVAIAVTLVSGTVVTQSSPTTNLSSFDAKNGFLQGSQDYGSRDNTGANQ</sequence>
<evidence type="ECO:0008006" key="4">
    <source>
        <dbReference type="Google" id="ProtNLM"/>
    </source>
</evidence>
<gene>
    <name evidence="2" type="ORF">GCM10023147_32850</name>
</gene>
<name>A0ABP8JXD9_9ACTN</name>
<keyword evidence="3" id="KW-1185">Reference proteome</keyword>
<organism evidence="2 3">
    <name type="scientific">Tsukamurella soli</name>
    <dbReference type="NCBI Taxonomy" id="644556"/>
    <lineage>
        <taxon>Bacteria</taxon>
        <taxon>Bacillati</taxon>
        <taxon>Actinomycetota</taxon>
        <taxon>Actinomycetes</taxon>
        <taxon>Mycobacteriales</taxon>
        <taxon>Tsukamurellaceae</taxon>
        <taxon>Tsukamurella</taxon>
    </lineage>
</organism>
<dbReference type="RefSeq" id="WP_344997926.1">
    <property type="nucleotide sequence ID" value="NZ_BAABFR010000056.1"/>
</dbReference>
<proteinExistence type="predicted"/>
<evidence type="ECO:0000313" key="2">
    <source>
        <dbReference type="EMBL" id="GAA4397488.1"/>
    </source>
</evidence>